<feature type="binding site" evidence="11">
    <location>
        <position position="187"/>
    </location>
    <ligand>
        <name>substrate</name>
    </ligand>
</feature>
<comment type="function">
    <text evidence="11">Catalyzes the phosphorylation of the hydroxyl group of 4-methyl-5-beta-hydroxyethylthiazole (THZ).</text>
</comment>
<dbReference type="EC" id="2.7.1.50" evidence="11"/>
<organism evidence="12 13">
    <name type="scientific">Vitreoscilla massiliensis</name>
    <dbReference type="NCBI Taxonomy" id="1689272"/>
    <lineage>
        <taxon>Bacteria</taxon>
        <taxon>Pseudomonadati</taxon>
        <taxon>Pseudomonadota</taxon>
        <taxon>Betaproteobacteria</taxon>
        <taxon>Neisseriales</taxon>
        <taxon>Neisseriaceae</taxon>
        <taxon>Vitreoscilla</taxon>
    </lineage>
</organism>
<protein>
    <recommendedName>
        <fullName evidence="11">Hydroxyethylthiazole kinase</fullName>
        <ecNumber evidence="11">2.7.1.50</ecNumber>
    </recommendedName>
    <alternativeName>
        <fullName evidence="11">4-methyl-5-beta-hydroxyethylthiazole kinase</fullName>
        <shortName evidence="11">TH kinase</shortName>
        <shortName evidence="11">Thz kinase</shortName>
    </alternativeName>
</protein>
<dbReference type="Pfam" id="PF02110">
    <property type="entry name" value="HK"/>
    <property type="match status" value="1"/>
</dbReference>
<dbReference type="Proteomes" id="UP000832011">
    <property type="component" value="Chromosome"/>
</dbReference>
<dbReference type="InterPro" id="IPR000417">
    <property type="entry name" value="Hyethyz_kinase"/>
</dbReference>
<reference evidence="12 13" key="1">
    <citation type="journal article" date="2022" name="Res Sq">
        <title>Evolution of multicellular longitudinally dividing oral cavity symbionts (Neisseriaceae).</title>
        <authorList>
            <person name="Nyongesa S."/>
            <person name="Weber P."/>
            <person name="Bernet E."/>
            <person name="Pullido F."/>
            <person name="Nieckarz M."/>
            <person name="Delaby M."/>
            <person name="Nieves C."/>
            <person name="Viehboeck T."/>
            <person name="Krause N."/>
            <person name="Rivera-Millot A."/>
            <person name="Nakamura A."/>
            <person name="Vischer N."/>
            <person name="VanNieuwenhze M."/>
            <person name="Brun Y."/>
            <person name="Cava F."/>
            <person name="Bulgheresi S."/>
            <person name="Veyrier F."/>
        </authorList>
    </citation>
    <scope>NUCLEOTIDE SEQUENCE [LARGE SCALE GENOMIC DNA]</scope>
    <source>
        <strain evidence="12 13">SN4</strain>
    </source>
</reference>
<proteinExistence type="inferred from homology"/>
<accession>A0ABY4DXV5</accession>
<feature type="binding site" evidence="11">
    <location>
        <position position="160"/>
    </location>
    <ligand>
        <name>ATP</name>
        <dbReference type="ChEBI" id="CHEBI:30616"/>
    </ligand>
</feature>
<keyword evidence="13" id="KW-1185">Reference proteome</keyword>
<evidence type="ECO:0000256" key="9">
    <source>
        <dbReference type="ARBA" id="ARBA00022842"/>
    </source>
</evidence>
<keyword evidence="4 11" id="KW-0808">Transferase</keyword>
<keyword evidence="6 11" id="KW-0547">Nucleotide-binding</keyword>
<comment type="catalytic activity">
    <reaction evidence="1 11">
        <text>5-(2-hydroxyethyl)-4-methylthiazole + ATP = 4-methyl-5-(2-phosphooxyethyl)-thiazole + ADP + H(+)</text>
        <dbReference type="Rhea" id="RHEA:24212"/>
        <dbReference type="ChEBI" id="CHEBI:15378"/>
        <dbReference type="ChEBI" id="CHEBI:17957"/>
        <dbReference type="ChEBI" id="CHEBI:30616"/>
        <dbReference type="ChEBI" id="CHEBI:58296"/>
        <dbReference type="ChEBI" id="CHEBI:456216"/>
        <dbReference type="EC" id="2.7.1.50"/>
    </reaction>
</comment>
<dbReference type="SUPFAM" id="SSF53613">
    <property type="entry name" value="Ribokinase-like"/>
    <property type="match status" value="1"/>
</dbReference>
<dbReference type="InterPro" id="IPR029056">
    <property type="entry name" value="Ribokinase-like"/>
</dbReference>
<evidence type="ECO:0000256" key="4">
    <source>
        <dbReference type="ARBA" id="ARBA00022679"/>
    </source>
</evidence>
<comment type="pathway">
    <text evidence="3 11">Cofactor biosynthesis; thiamine diphosphate biosynthesis; 4-methyl-5-(2-phosphoethyl)-thiazole from 5-(2-hydroxyethyl)-4-methylthiazole: step 1/1.</text>
</comment>
<keyword evidence="9 11" id="KW-0460">Magnesium</keyword>
<name>A0ABY4DXV5_9NEIS</name>
<evidence type="ECO:0000256" key="5">
    <source>
        <dbReference type="ARBA" id="ARBA00022723"/>
    </source>
</evidence>
<dbReference type="PIRSF" id="PIRSF000513">
    <property type="entry name" value="Thz_kinase"/>
    <property type="match status" value="1"/>
</dbReference>
<evidence type="ECO:0000256" key="1">
    <source>
        <dbReference type="ARBA" id="ARBA00001771"/>
    </source>
</evidence>
<keyword evidence="8 11" id="KW-0067">ATP-binding</keyword>
<keyword evidence="7 11" id="KW-0418">Kinase</keyword>
<evidence type="ECO:0000256" key="10">
    <source>
        <dbReference type="ARBA" id="ARBA00022977"/>
    </source>
</evidence>
<evidence type="ECO:0000256" key="8">
    <source>
        <dbReference type="ARBA" id="ARBA00022840"/>
    </source>
</evidence>
<feature type="binding site" evidence="11">
    <location>
        <position position="114"/>
    </location>
    <ligand>
        <name>ATP</name>
        <dbReference type="ChEBI" id="CHEBI:30616"/>
    </ligand>
</feature>
<keyword evidence="10 11" id="KW-0784">Thiamine biosynthesis</keyword>
<comment type="similarity">
    <text evidence="11">Belongs to the Thz kinase family.</text>
</comment>
<evidence type="ECO:0000256" key="11">
    <source>
        <dbReference type="HAMAP-Rule" id="MF_00228"/>
    </source>
</evidence>
<dbReference type="HAMAP" id="MF_00228">
    <property type="entry name" value="Thz_kinase"/>
    <property type="match status" value="1"/>
</dbReference>
<dbReference type="PRINTS" id="PR01099">
    <property type="entry name" value="HYETHTZKNASE"/>
</dbReference>
<evidence type="ECO:0000256" key="2">
    <source>
        <dbReference type="ARBA" id="ARBA00001946"/>
    </source>
</evidence>
<evidence type="ECO:0000256" key="3">
    <source>
        <dbReference type="ARBA" id="ARBA00004868"/>
    </source>
</evidence>
<dbReference type="RefSeq" id="WP_058357955.1">
    <property type="nucleotide sequence ID" value="NZ_CABKVG010000010.1"/>
</dbReference>
<evidence type="ECO:0000313" key="13">
    <source>
        <dbReference type="Proteomes" id="UP000832011"/>
    </source>
</evidence>
<comment type="cofactor">
    <cofactor evidence="2 11">
        <name>Mg(2+)</name>
        <dbReference type="ChEBI" id="CHEBI:18420"/>
    </cofactor>
</comment>
<dbReference type="Gene3D" id="3.40.1190.20">
    <property type="match status" value="1"/>
</dbReference>
<dbReference type="NCBIfam" id="NF006830">
    <property type="entry name" value="PRK09355.1"/>
    <property type="match status" value="1"/>
</dbReference>
<evidence type="ECO:0000256" key="7">
    <source>
        <dbReference type="ARBA" id="ARBA00022777"/>
    </source>
</evidence>
<feature type="binding site" evidence="11">
    <location>
        <position position="38"/>
    </location>
    <ligand>
        <name>substrate</name>
    </ligand>
</feature>
<dbReference type="CDD" id="cd01170">
    <property type="entry name" value="THZ_kinase"/>
    <property type="match status" value="1"/>
</dbReference>
<dbReference type="EMBL" id="CP091511">
    <property type="protein sequence ID" value="UOO88360.1"/>
    <property type="molecule type" value="Genomic_DNA"/>
</dbReference>
<evidence type="ECO:0000313" key="12">
    <source>
        <dbReference type="EMBL" id="UOO88360.1"/>
    </source>
</evidence>
<dbReference type="GO" id="GO:0004417">
    <property type="term" value="F:hydroxyethylthiazole kinase activity"/>
    <property type="evidence" value="ECO:0007669"/>
    <property type="project" value="UniProtKB-EC"/>
</dbReference>
<sequence length="251" mass="25731">MSLNHIRRHAPLVHCISNIVVANFKANGLLAIGASPVMADAPEEVAQMVAIAGALSINMGTLNSESVKAMLAAGKAANALGTPVVFDPVGAGATEFRRQTVRELMREVKHTVLRCNVGELAAVAEVPWQQKGVDSGDGDLAVVEVAKQVAQRYGVVVAVTGETDIVTDGERVSEISGGSALTPLVTGTGCLLSAVVAAGLVGSDDAYTATVAVLQDYKRVAEIAAAQSTQVGDFQIGFLNALQQVSVGVAA</sequence>
<evidence type="ECO:0000256" key="6">
    <source>
        <dbReference type="ARBA" id="ARBA00022741"/>
    </source>
</evidence>
<keyword evidence="5 11" id="KW-0479">Metal-binding</keyword>
<dbReference type="NCBIfam" id="TIGR00694">
    <property type="entry name" value="thiM"/>
    <property type="match status" value="1"/>
</dbReference>
<gene>
    <name evidence="11 12" type="primary">thiM</name>
    <name evidence="12" type="ORF">LVJ82_12865</name>
</gene>